<protein>
    <recommendedName>
        <fullName evidence="2">Peptidase S9 prolyl oligopeptidase catalytic domain-containing protein</fullName>
    </recommendedName>
</protein>
<dbReference type="Gene3D" id="3.40.50.1820">
    <property type="entry name" value="alpha/beta hydrolase"/>
    <property type="match status" value="1"/>
</dbReference>
<dbReference type="PANTHER" id="PTHR43056:SF5">
    <property type="entry name" value="PEPTIDASE S9 PROLYL OLIGOPEPTIDASE CATALYTIC DOMAIN-CONTAINING PROTEIN"/>
    <property type="match status" value="1"/>
</dbReference>
<dbReference type="PANTHER" id="PTHR43056">
    <property type="entry name" value="PEPTIDASE S9 PROLYL OLIGOPEPTIDASE"/>
    <property type="match status" value="1"/>
</dbReference>
<keyword evidence="1" id="KW-0472">Membrane</keyword>
<dbReference type="InterPro" id="IPR001375">
    <property type="entry name" value="Peptidase_S9_cat"/>
</dbReference>
<comment type="caution">
    <text evidence="3">The sequence shown here is derived from an EMBL/GenBank/DDBJ whole genome shotgun (WGS) entry which is preliminary data.</text>
</comment>
<dbReference type="GO" id="GO:0008236">
    <property type="term" value="F:serine-type peptidase activity"/>
    <property type="evidence" value="ECO:0007669"/>
    <property type="project" value="InterPro"/>
</dbReference>
<accession>A0A9Q1QRA0</accession>
<feature type="domain" description="Peptidase S9 prolyl oligopeptidase catalytic" evidence="2">
    <location>
        <begin position="96"/>
        <end position="185"/>
    </location>
</feature>
<dbReference type="InterPro" id="IPR050585">
    <property type="entry name" value="Xaa-Pro_dipeptidyl-ppase/CocE"/>
</dbReference>
<dbReference type="AlphaFoldDB" id="A0A9Q1QRA0"/>
<sequence length="201" mass="22736">MSTESWWLTGWPPLLGGGVTAAAGFRVMEENIGNVYWAAGELLTSMTVAVALTFWQVADLRLLRDETHKFESHDIDKLLLQFDLNYLFSLLTTGSTIAGDDKACFERSPINFVDKFSCPIILFQGLEDKVVPPDQARRIYKALKEKGVPVALVEYEGEQHGFRKAENIKFTLEQQMVFFARTIGKFKVADHITPLKIDNFD</sequence>
<dbReference type="Proteomes" id="UP001153076">
    <property type="component" value="Unassembled WGS sequence"/>
</dbReference>
<name>A0A9Q1QRA0_9CARY</name>
<dbReference type="OrthoDB" id="416344at2759"/>
<evidence type="ECO:0000259" key="2">
    <source>
        <dbReference type="Pfam" id="PF00326"/>
    </source>
</evidence>
<evidence type="ECO:0000313" key="4">
    <source>
        <dbReference type="Proteomes" id="UP001153076"/>
    </source>
</evidence>
<proteinExistence type="predicted"/>
<organism evidence="3 4">
    <name type="scientific">Carnegiea gigantea</name>
    <dbReference type="NCBI Taxonomy" id="171969"/>
    <lineage>
        <taxon>Eukaryota</taxon>
        <taxon>Viridiplantae</taxon>
        <taxon>Streptophyta</taxon>
        <taxon>Embryophyta</taxon>
        <taxon>Tracheophyta</taxon>
        <taxon>Spermatophyta</taxon>
        <taxon>Magnoliopsida</taxon>
        <taxon>eudicotyledons</taxon>
        <taxon>Gunneridae</taxon>
        <taxon>Pentapetalae</taxon>
        <taxon>Caryophyllales</taxon>
        <taxon>Cactineae</taxon>
        <taxon>Cactaceae</taxon>
        <taxon>Cactoideae</taxon>
        <taxon>Echinocereeae</taxon>
        <taxon>Carnegiea</taxon>
    </lineage>
</organism>
<keyword evidence="4" id="KW-1185">Reference proteome</keyword>
<evidence type="ECO:0000256" key="1">
    <source>
        <dbReference type="SAM" id="Phobius"/>
    </source>
</evidence>
<keyword evidence="1" id="KW-0812">Transmembrane</keyword>
<dbReference type="Pfam" id="PF00326">
    <property type="entry name" value="Peptidase_S9"/>
    <property type="match status" value="1"/>
</dbReference>
<dbReference type="InterPro" id="IPR029058">
    <property type="entry name" value="AB_hydrolase_fold"/>
</dbReference>
<feature type="transmembrane region" description="Helical" evidence="1">
    <location>
        <begin position="35"/>
        <end position="55"/>
    </location>
</feature>
<dbReference type="SUPFAM" id="SSF53474">
    <property type="entry name" value="alpha/beta-Hydrolases"/>
    <property type="match status" value="1"/>
</dbReference>
<gene>
    <name evidence="3" type="ORF">Cgig2_021238</name>
</gene>
<dbReference type="GO" id="GO:0006508">
    <property type="term" value="P:proteolysis"/>
    <property type="evidence" value="ECO:0007669"/>
    <property type="project" value="InterPro"/>
</dbReference>
<evidence type="ECO:0000313" key="3">
    <source>
        <dbReference type="EMBL" id="KAJ8450766.1"/>
    </source>
</evidence>
<reference evidence="3" key="1">
    <citation type="submission" date="2022-04" db="EMBL/GenBank/DDBJ databases">
        <title>Carnegiea gigantea Genome sequencing and assembly v2.</title>
        <authorList>
            <person name="Copetti D."/>
            <person name="Sanderson M.J."/>
            <person name="Burquez A."/>
            <person name="Wojciechowski M.F."/>
        </authorList>
    </citation>
    <scope>NUCLEOTIDE SEQUENCE</scope>
    <source>
        <strain evidence="3">SGP5-SGP5p</strain>
        <tissue evidence="3">Aerial part</tissue>
    </source>
</reference>
<dbReference type="EMBL" id="JAKOGI010000013">
    <property type="protein sequence ID" value="KAJ8450766.1"/>
    <property type="molecule type" value="Genomic_DNA"/>
</dbReference>
<keyword evidence="1" id="KW-1133">Transmembrane helix</keyword>